<dbReference type="Proteomes" id="UP001219518">
    <property type="component" value="Unassembled WGS sequence"/>
</dbReference>
<dbReference type="CDD" id="cd02440">
    <property type="entry name" value="AdoMet_MTases"/>
    <property type="match status" value="1"/>
</dbReference>
<keyword evidence="4 6" id="KW-0949">S-adenosyl-L-methionine</keyword>
<dbReference type="PIRSF" id="PIRSF037350">
    <property type="entry name" value="Mtase_ZK1128_prd"/>
    <property type="match status" value="1"/>
</dbReference>
<dbReference type="EC" id="2.1.1.-" evidence="5"/>
<reference evidence="7" key="2">
    <citation type="journal article" date="2023" name="BMC Genomics">
        <title>Pest status, molecular evolution, and epigenetic factors derived from the genome assembly of Frankliniella fusca, a thysanopteran phytovirus vector.</title>
        <authorList>
            <person name="Catto M.A."/>
            <person name="Labadie P.E."/>
            <person name="Jacobson A.L."/>
            <person name="Kennedy G.G."/>
            <person name="Srinivasan R."/>
            <person name="Hunt B.G."/>
        </authorList>
    </citation>
    <scope>NUCLEOTIDE SEQUENCE</scope>
    <source>
        <strain evidence="7">PL_HMW_Pooled</strain>
    </source>
</reference>
<feature type="binding site" evidence="6">
    <location>
        <position position="133"/>
    </location>
    <ligand>
        <name>S-adenosyl-L-methionine</name>
        <dbReference type="ChEBI" id="CHEBI:59789"/>
    </ligand>
</feature>
<feature type="binding site" evidence="6">
    <location>
        <position position="81"/>
    </location>
    <ligand>
        <name>S-adenosyl-L-methionine</name>
        <dbReference type="ChEBI" id="CHEBI:59789"/>
    </ligand>
</feature>
<dbReference type="GO" id="GO:0005634">
    <property type="term" value="C:nucleus"/>
    <property type="evidence" value="ECO:0007669"/>
    <property type="project" value="TreeGrafter"/>
</dbReference>
<evidence type="ECO:0000256" key="4">
    <source>
        <dbReference type="ARBA" id="ARBA00022691"/>
    </source>
</evidence>
<dbReference type="AlphaFoldDB" id="A0AAE1LH06"/>
<dbReference type="PANTHER" id="PTHR13393">
    <property type="entry name" value="SAM-DEPENDENT METHYLTRANSFERASE"/>
    <property type="match status" value="1"/>
</dbReference>
<dbReference type="InterPro" id="IPR010286">
    <property type="entry name" value="METTL16/RlmF"/>
</dbReference>
<evidence type="ECO:0000256" key="3">
    <source>
        <dbReference type="ARBA" id="ARBA00022679"/>
    </source>
</evidence>
<proteinExistence type="inferred from homology"/>
<dbReference type="Pfam" id="PF05971">
    <property type="entry name" value="Methyltransf_10"/>
    <property type="match status" value="1"/>
</dbReference>
<dbReference type="Gene3D" id="3.40.50.150">
    <property type="entry name" value="Vaccinia Virus protein VP39"/>
    <property type="match status" value="1"/>
</dbReference>
<gene>
    <name evidence="7" type="ORF">KUF71_008495</name>
</gene>
<organism evidence="7 8">
    <name type="scientific">Frankliniella fusca</name>
    <dbReference type="NCBI Taxonomy" id="407009"/>
    <lineage>
        <taxon>Eukaryota</taxon>
        <taxon>Metazoa</taxon>
        <taxon>Ecdysozoa</taxon>
        <taxon>Arthropoda</taxon>
        <taxon>Hexapoda</taxon>
        <taxon>Insecta</taxon>
        <taxon>Pterygota</taxon>
        <taxon>Neoptera</taxon>
        <taxon>Paraneoptera</taxon>
        <taxon>Thysanoptera</taxon>
        <taxon>Terebrantia</taxon>
        <taxon>Thripoidea</taxon>
        <taxon>Thripidae</taxon>
        <taxon>Frankliniella</taxon>
    </lineage>
</organism>
<dbReference type="GO" id="GO:0070475">
    <property type="term" value="P:rRNA base methylation"/>
    <property type="evidence" value="ECO:0007669"/>
    <property type="project" value="TreeGrafter"/>
</dbReference>
<evidence type="ECO:0000256" key="5">
    <source>
        <dbReference type="PIRNR" id="PIRNR037350"/>
    </source>
</evidence>
<dbReference type="SUPFAM" id="SSF53335">
    <property type="entry name" value="S-adenosyl-L-methionine-dependent methyltransferases"/>
    <property type="match status" value="1"/>
</dbReference>
<name>A0AAE1LH06_9NEOP</name>
<keyword evidence="2 5" id="KW-0489">Methyltransferase</keyword>
<keyword evidence="8" id="KW-1185">Reference proteome</keyword>
<feature type="binding site" evidence="6">
    <location>
        <position position="188"/>
    </location>
    <ligand>
        <name>S-adenosyl-L-methionine</name>
        <dbReference type="ChEBI" id="CHEBI:59789"/>
    </ligand>
</feature>
<evidence type="ECO:0000256" key="6">
    <source>
        <dbReference type="PIRSR" id="PIRSR037350-1"/>
    </source>
</evidence>
<comment type="caution">
    <text evidence="7">The sequence shown here is derived from an EMBL/GenBank/DDBJ whole genome shotgun (WGS) entry which is preliminary data.</text>
</comment>
<comment type="similarity">
    <text evidence="1 5">Belongs to the methyltransferase superfamily. METTL16/RlmF family.</text>
</comment>
<dbReference type="InterPro" id="IPR017182">
    <property type="entry name" value="METTL16/PsiM"/>
</dbReference>
<dbReference type="PANTHER" id="PTHR13393:SF0">
    <property type="entry name" value="RNA N6-ADENOSINE-METHYLTRANSFERASE METTL16"/>
    <property type="match status" value="1"/>
</dbReference>
<protein>
    <recommendedName>
        <fullName evidence="5">U6 small nuclear RNA (adenine-(43)-N(6))-methyltransferase</fullName>
        <ecNumber evidence="5">2.1.1.-</ecNumber>
    </recommendedName>
</protein>
<accession>A0AAE1LH06</accession>
<dbReference type="EMBL" id="JAHWGI010000979">
    <property type="protein sequence ID" value="KAK3919368.1"/>
    <property type="molecule type" value="Genomic_DNA"/>
</dbReference>
<dbReference type="InterPro" id="IPR029063">
    <property type="entry name" value="SAM-dependent_MTases_sf"/>
</dbReference>
<evidence type="ECO:0000256" key="1">
    <source>
        <dbReference type="ARBA" id="ARBA00005878"/>
    </source>
</evidence>
<keyword evidence="3 5" id="KW-0808">Transferase</keyword>
<evidence type="ECO:0000313" key="7">
    <source>
        <dbReference type="EMBL" id="KAK3919368.1"/>
    </source>
</evidence>
<evidence type="ECO:0000313" key="8">
    <source>
        <dbReference type="Proteomes" id="UP001219518"/>
    </source>
</evidence>
<sequence>MALNKKMHPRNPYKIQPSFKDLAVKNEEFRHHAIIDISGKVSIDFKKAESIRALTRALLKEDWNLDITLPKEYLVPTVPLRLNYILWLEDLVAALKLDDSMSSVYGIDIGTGASCVYPLLAARKNGWRMIGIEKDDTCFNHAQQNVLQNKLESLVKVCKNDEDIIINTNLIESAFDPKPTSFHFTMCNPPFFCSEEDLEKTYKSRSAKCPRPPPNNARTGSSNEVVVEGGEVAFVIKMIDDSLQAKDRIRIFTTMLGHKSSVSKILKYLKEKNITEIASTEFCQGHTTRWGIAWSQTEKLSCESICSEQFADQKKQKTKPPLRYVLPKSNCGTLKTFDSVVSEVKQLLSKLEMQLKCVIKDVKSIGYQVTANCNTWSNQRRKRRDELRKIKEPTEPSGNPSSQSQLLTVTRTADDLTDGPPPKKAKLSETLPLLVFGLIIREEEMQESGTSFVFEMSWLHGSGGKDQIHQIMQYVKNNLK</sequence>
<dbReference type="GO" id="GO:0008168">
    <property type="term" value="F:methyltransferase activity"/>
    <property type="evidence" value="ECO:0007669"/>
    <property type="project" value="UniProtKB-UniRule"/>
</dbReference>
<feature type="binding site" evidence="6">
    <location>
        <position position="110"/>
    </location>
    <ligand>
        <name>S-adenosyl-L-methionine</name>
        <dbReference type="ChEBI" id="CHEBI:59789"/>
    </ligand>
</feature>
<evidence type="ECO:0000256" key="2">
    <source>
        <dbReference type="ARBA" id="ARBA00022603"/>
    </source>
</evidence>
<reference evidence="7" key="1">
    <citation type="submission" date="2021-07" db="EMBL/GenBank/DDBJ databases">
        <authorList>
            <person name="Catto M.A."/>
            <person name="Jacobson A."/>
            <person name="Kennedy G."/>
            <person name="Labadie P."/>
            <person name="Hunt B.G."/>
            <person name="Srinivasan R."/>
        </authorList>
    </citation>
    <scope>NUCLEOTIDE SEQUENCE</scope>
    <source>
        <strain evidence="7">PL_HMW_Pooled</strain>
        <tissue evidence="7">Head</tissue>
    </source>
</reference>